<gene>
    <name evidence="2" type="ORF">EGYM00163_LOCUS8732</name>
</gene>
<name>A0A7S4CI61_9EUGL</name>
<reference evidence="2" key="1">
    <citation type="submission" date="2021-01" db="EMBL/GenBank/DDBJ databases">
        <authorList>
            <person name="Corre E."/>
            <person name="Pelletier E."/>
            <person name="Niang G."/>
            <person name="Scheremetjew M."/>
            <person name="Finn R."/>
            <person name="Kale V."/>
            <person name="Holt S."/>
            <person name="Cochrane G."/>
            <person name="Meng A."/>
            <person name="Brown T."/>
            <person name="Cohen L."/>
        </authorList>
    </citation>
    <scope>NUCLEOTIDE SEQUENCE</scope>
    <source>
        <strain evidence="2">CCMP1594</strain>
    </source>
</reference>
<evidence type="ECO:0000313" key="2">
    <source>
        <dbReference type="EMBL" id="CAE0797612.1"/>
    </source>
</evidence>
<organism evidence="2">
    <name type="scientific">Eutreptiella gymnastica</name>
    <dbReference type="NCBI Taxonomy" id="73025"/>
    <lineage>
        <taxon>Eukaryota</taxon>
        <taxon>Discoba</taxon>
        <taxon>Euglenozoa</taxon>
        <taxon>Euglenida</taxon>
        <taxon>Spirocuta</taxon>
        <taxon>Euglenophyceae</taxon>
        <taxon>Eutreptiales</taxon>
        <taxon>Eutreptiaceae</taxon>
        <taxon>Eutreptiella</taxon>
    </lineage>
</organism>
<dbReference type="EMBL" id="HBJA01026843">
    <property type="protein sequence ID" value="CAE0797612.1"/>
    <property type="molecule type" value="Transcribed_RNA"/>
</dbReference>
<evidence type="ECO:0000256" key="1">
    <source>
        <dbReference type="SAM" id="MobiDB-lite"/>
    </source>
</evidence>
<protein>
    <submittedName>
        <fullName evidence="2">Uncharacterized protein</fullName>
    </submittedName>
</protein>
<feature type="region of interest" description="Disordered" evidence="1">
    <location>
        <begin position="1"/>
        <end position="26"/>
    </location>
</feature>
<accession>A0A7S4CI61</accession>
<proteinExistence type="predicted"/>
<sequence>MIRNPRMPQTMPATSDPSRGRPSSAGIARNVLQPRAHVLLSAVHCNASPLHWCCCDDARHAGAAQCAALVSKLRDEGGLKTIWAHFCQFRYQLWTRMTLPTDPPPL</sequence>
<dbReference type="AlphaFoldDB" id="A0A7S4CI61"/>